<keyword evidence="1" id="KW-0812">Transmembrane</keyword>
<dbReference type="Proteomes" id="UP000656813">
    <property type="component" value="Unassembled WGS sequence"/>
</dbReference>
<dbReference type="RefSeq" id="WP_188498351.1">
    <property type="nucleotide sequence ID" value="NZ_BMFV01000027.1"/>
</dbReference>
<evidence type="ECO:0000313" key="2">
    <source>
        <dbReference type="EMBL" id="GGH85663.1"/>
    </source>
</evidence>
<keyword evidence="3" id="KW-1185">Reference proteome</keyword>
<organism evidence="2 3">
    <name type="scientific">Pullulanibacillus pueri</name>
    <dbReference type="NCBI Taxonomy" id="1437324"/>
    <lineage>
        <taxon>Bacteria</taxon>
        <taxon>Bacillati</taxon>
        <taxon>Bacillota</taxon>
        <taxon>Bacilli</taxon>
        <taxon>Bacillales</taxon>
        <taxon>Sporolactobacillaceae</taxon>
        <taxon>Pullulanibacillus</taxon>
    </lineage>
</organism>
<feature type="transmembrane region" description="Helical" evidence="1">
    <location>
        <begin position="74"/>
        <end position="98"/>
    </location>
</feature>
<keyword evidence="1" id="KW-1133">Transmembrane helix</keyword>
<accession>A0A8J2ZY98</accession>
<evidence type="ECO:0000313" key="3">
    <source>
        <dbReference type="Proteomes" id="UP000656813"/>
    </source>
</evidence>
<feature type="transmembrane region" description="Helical" evidence="1">
    <location>
        <begin position="41"/>
        <end position="62"/>
    </location>
</feature>
<dbReference type="AlphaFoldDB" id="A0A8J2ZY98"/>
<protein>
    <submittedName>
        <fullName evidence="2">Uncharacterized protein</fullName>
    </submittedName>
</protein>
<reference evidence="2" key="1">
    <citation type="journal article" date="2014" name="Int. J. Syst. Evol. Microbiol.">
        <title>Complete genome sequence of Corynebacterium casei LMG S-19264T (=DSM 44701T), isolated from a smear-ripened cheese.</title>
        <authorList>
            <consortium name="US DOE Joint Genome Institute (JGI-PGF)"/>
            <person name="Walter F."/>
            <person name="Albersmeier A."/>
            <person name="Kalinowski J."/>
            <person name="Ruckert C."/>
        </authorList>
    </citation>
    <scope>NUCLEOTIDE SEQUENCE</scope>
    <source>
        <strain evidence="2">CGMCC 1.12777</strain>
    </source>
</reference>
<dbReference type="EMBL" id="BMFV01000027">
    <property type="protein sequence ID" value="GGH85663.1"/>
    <property type="molecule type" value="Genomic_DNA"/>
</dbReference>
<gene>
    <name evidence="2" type="ORF">GCM10007096_31580</name>
</gene>
<reference evidence="2" key="2">
    <citation type="submission" date="2020-09" db="EMBL/GenBank/DDBJ databases">
        <authorList>
            <person name="Sun Q."/>
            <person name="Zhou Y."/>
        </authorList>
    </citation>
    <scope>NUCLEOTIDE SEQUENCE</scope>
    <source>
        <strain evidence="2">CGMCC 1.12777</strain>
    </source>
</reference>
<name>A0A8J2ZY98_9BACL</name>
<sequence length="102" mass="11605">MLKFNYFSITGLIFAMAGFVFSIESQNMEYLGENRSTTMQWYWLGAILSYGLSLASIITMLLKLNSMNNSGLDYILRTTSTLLIMVSFTWTTFIIIAWQSGV</sequence>
<evidence type="ECO:0000256" key="1">
    <source>
        <dbReference type="SAM" id="Phobius"/>
    </source>
</evidence>
<keyword evidence="1" id="KW-0472">Membrane</keyword>
<comment type="caution">
    <text evidence="2">The sequence shown here is derived from an EMBL/GenBank/DDBJ whole genome shotgun (WGS) entry which is preliminary data.</text>
</comment>
<proteinExistence type="predicted"/>